<keyword evidence="1" id="KW-0378">Hydrolase</keyword>
<dbReference type="PANTHER" id="PTHR43434:SF20">
    <property type="entry name" value="5'-NUCLEOTIDASE"/>
    <property type="match status" value="1"/>
</dbReference>
<comment type="caution">
    <text evidence="1">The sequence shown here is derived from an EMBL/GenBank/DDBJ whole genome shotgun (WGS) entry which is preliminary data.</text>
</comment>
<reference evidence="1" key="1">
    <citation type="submission" date="2016-10" db="EMBL/GenBank/DDBJ databases">
        <title>Sequence of Gallionella enrichment culture.</title>
        <authorList>
            <person name="Poehlein A."/>
            <person name="Muehling M."/>
            <person name="Daniel R."/>
        </authorList>
    </citation>
    <scope>NUCLEOTIDE SEQUENCE</scope>
</reference>
<dbReference type="PANTHER" id="PTHR43434">
    <property type="entry name" value="PHOSPHOGLYCOLATE PHOSPHATASE"/>
    <property type="match status" value="1"/>
</dbReference>
<dbReference type="InterPro" id="IPR050155">
    <property type="entry name" value="HAD-like_hydrolase_sf"/>
</dbReference>
<sequence>MRYDHIMLDLDGTLTNPFVGITGSYRYALAQIGRPVPDDVDLSWVIGPGIADNLDRLGVPPSEVDAVVAAYRERHTAVGLYQAVLIPGIDALLAALVEAGATLALATAKPESQGVETLVHFGLDSHFAVIGGIRHPVTTTKGEVVADVLERVGATDRTRVVMVGDRRHDIEGAHENGLVAIGVGWGFAADGELVAAGADHVVGTVDELRALLLA</sequence>
<organism evidence="1">
    <name type="scientific">mine drainage metagenome</name>
    <dbReference type="NCBI Taxonomy" id="410659"/>
    <lineage>
        <taxon>unclassified sequences</taxon>
        <taxon>metagenomes</taxon>
        <taxon>ecological metagenomes</taxon>
    </lineage>
</organism>
<dbReference type="InterPro" id="IPR023214">
    <property type="entry name" value="HAD_sf"/>
</dbReference>
<gene>
    <name evidence="1" type="ORF">GALL_303800</name>
</gene>
<accession>A0A1J5R6T4</accession>
<dbReference type="Pfam" id="PF13419">
    <property type="entry name" value="HAD_2"/>
    <property type="match status" value="1"/>
</dbReference>
<protein>
    <submittedName>
        <fullName evidence="1">5'-nucleotidase</fullName>
        <ecNumber evidence="1">3.1.3.5</ecNumber>
    </submittedName>
</protein>
<dbReference type="GO" id="GO:0008253">
    <property type="term" value="F:5'-nucleotidase activity"/>
    <property type="evidence" value="ECO:0007669"/>
    <property type="project" value="UniProtKB-EC"/>
</dbReference>
<dbReference type="InterPro" id="IPR023198">
    <property type="entry name" value="PGP-like_dom2"/>
</dbReference>
<dbReference type="Gene3D" id="1.10.150.240">
    <property type="entry name" value="Putative phosphatase, domain 2"/>
    <property type="match status" value="1"/>
</dbReference>
<proteinExistence type="predicted"/>
<name>A0A1J5R6T4_9ZZZZ</name>
<dbReference type="GO" id="GO:0005829">
    <property type="term" value="C:cytosol"/>
    <property type="evidence" value="ECO:0007669"/>
    <property type="project" value="TreeGrafter"/>
</dbReference>
<dbReference type="InterPro" id="IPR041492">
    <property type="entry name" value="HAD_2"/>
</dbReference>
<dbReference type="EMBL" id="MLJW01000405">
    <property type="protein sequence ID" value="OIQ87767.1"/>
    <property type="molecule type" value="Genomic_DNA"/>
</dbReference>
<evidence type="ECO:0000313" key="1">
    <source>
        <dbReference type="EMBL" id="OIQ87767.1"/>
    </source>
</evidence>
<dbReference type="InterPro" id="IPR036412">
    <property type="entry name" value="HAD-like_sf"/>
</dbReference>
<dbReference type="GO" id="GO:0004713">
    <property type="term" value="F:protein tyrosine kinase activity"/>
    <property type="evidence" value="ECO:0007669"/>
    <property type="project" value="TreeGrafter"/>
</dbReference>
<dbReference type="SUPFAM" id="SSF56784">
    <property type="entry name" value="HAD-like"/>
    <property type="match status" value="1"/>
</dbReference>
<dbReference type="Gene3D" id="3.40.50.1000">
    <property type="entry name" value="HAD superfamily/HAD-like"/>
    <property type="match status" value="1"/>
</dbReference>
<dbReference type="SFLD" id="SFLDS00003">
    <property type="entry name" value="Haloacid_Dehalogenase"/>
    <property type="match status" value="1"/>
</dbReference>
<dbReference type="EC" id="3.1.3.5" evidence="1"/>
<dbReference type="AlphaFoldDB" id="A0A1J5R6T4"/>
<dbReference type="SFLD" id="SFLDG01129">
    <property type="entry name" value="C1.5:_HAD__Beta-PGM__Phosphata"/>
    <property type="match status" value="1"/>
</dbReference>